<dbReference type="CDD" id="cd03444">
    <property type="entry name" value="Thioesterase_II_repeat1"/>
    <property type="match status" value="1"/>
</dbReference>
<dbReference type="InterPro" id="IPR049449">
    <property type="entry name" value="TesB_ACOT8-like_N"/>
</dbReference>
<name>A0AAD4CYC5_ASPNN</name>
<evidence type="ECO:0000256" key="2">
    <source>
        <dbReference type="ARBA" id="ARBA00022801"/>
    </source>
</evidence>
<comment type="similarity">
    <text evidence="1">Belongs to the C/M/P thioester hydrolase family.</text>
</comment>
<dbReference type="GO" id="GO:0009062">
    <property type="term" value="P:fatty acid catabolic process"/>
    <property type="evidence" value="ECO:0007669"/>
    <property type="project" value="TreeGrafter"/>
</dbReference>
<feature type="domain" description="Acyl-CoA thioesterase-like N-terminal HotDog" evidence="3">
    <location>
        <begin position="32"/>
        <end position="97"/>
    </location>
</feature>
<dbReference type="InterPro" id="IPR042171">
    <property type="entry name" value="Acyl-CoA_hotdog"/>
</dbReference>
<evidence type="ECO:0000313" key="6">
    <source>
        <dbReference type="Proteomes" id="UP001194746"/>
    </source>
</evidence>
<keyword evidence="6" id="KW-1185">Reference proteome</keyword>
<evidence type="ECO:0000259" key="3">
    <source>
        <dbReference type="Pfam" id="PF13622"/>
    </source>
</evidence>
<dbReference type="InterPro" id="IPR029069">
    <property type="entry name" value="HotDog_dom_sf"/>
</dbReference>
<proteinExistence type="inferred from homology"/>
<dbReference type="InterPro" id="IPR003703">
    <property type="entry name" value="Acyl_CoA_thio"/>
</dbReference>
<dbReference type="PANTHER" id="PTHR11066:SF64">
    <property type="entry name" value="ACYL-COA THIOESTERASE (AFU_ORTHOLOGUE AFUA_1G12060)"/>
    <property type="match status" value="1"/>
</dbReference>
<evidence type="ECO:0008006" key="7">
    <source>
        <dbReference type="Google" id="ProtNLM"/>
    </source>
</evidence>
<dbReference type="PANTHER" id="PTHR11066">
    <property type="entry name" value="ACYL-COA THIOESTERASE"/>
    <property type="match status" value="1"/>
</dbReference>
<gene>
    <name evidence="5" type="ORF">FE257_004614</name>
</gene>
<evidence type="ECO:0000259" key="4">
    <source>
        <dbReference type="Pfam" id="PF20789"/>
    </source>
</evidence>
<accession>A0AAD4CYC5</accession>
<dbReference type="SUPFAM" id="SSF54637">
    <property type="entry name" value="Thioesterase/thiol ester dehydrase-isomerase"/>
    <property type="match status" value="2"/>
</dbReference>
<sequence>MALETLSPTLYLSTAPPMAVGYAPGKPLTNERSYGGHAYAQSIWAASLTLQDSGFRIHEANGYWTQAGHANRPFIYEITTLSQTRSFVLRQVTARQPTTPSDECPFPRSDADKPRGPAAFVMTCSFKRAEEGPQYGLRFGKEKYGGIFAGGRDFEEFEKNATLPGPNGRITLADFPGLDVRTPNLEEYSKRNPGTGHRRLHVYRASMPMGEEVDVNLWAAAHAFVSDRAGLSVLVNAFGEKRLGMAGSLSHKMVFHVNSEELRIGNGKEWFIQEMSSPRGGEGRGTIETRIWSPSGQLIVSTMQDAMLRRPLEAKLS</sequence>
<evidence type="ECO:0000313" key="5">
    <source>
        <dbReference type="EMBL" id="KAF9894990.1"/>
    </source>
</evidence>
<keyword evidence="2" id="KW-0378">Hydrolase</keyword>
<dbReference type="Pfam" id="PF20789">
    <property type="entry name" value="4HBT_3C"/>
    <property type="match status" value="1"/>
</dbReference>
<dbReference type="Pfam" id="PF13622">
    <property type="entry name" value="4HBT_3"/>
    <property type="match status" value="1"/>
</dbReference>
<reference evidence="5" key="2">
    <citation type="submission" date="2020-02" db="EMBL/GenBank/DDBJ databases">
        <authorList>
            <person name="Gilchrist C.L.M."/>
            <person name="Chooi Y.-H."/>
        </authorList>
    </citation>
    <scope>NUCLEOTIDE SEQUENCE</scope>
    <source>
        <strain evidence="5">MST-FP2251</strain>
    </source>
</reference>
<dbReference type="Gene3D" id="2.40.160.210">
    <property type="entry name" value="Acyl-CoA thioesterase, double hotdog domain"/>
    <property type="match status" value="1"/>
</dbReference>
<dbReference type="CDD" id="cd03445">
    <property type="entry name" value="Thioesterase_II_repeat2"/>
    <property type="match status" value="1"/>
</dbReference>
<dbReference type="GO" id="GO:0047617">
    <property type="term" value="F:fatty acyl-CoA hydrolase activity"/>
    <property type="evidence" value="ECO:0007669"/>
    <property type="project" value="InterPro"/>
</dbReference>
<reference evidence="5" key="1">
    <citation type="journal article" date="2019" name="Beilstein J. Org. Chem.">
        <title>Nanangenines: drimane sesquiterpenoids as the dominant metabolite cohort of a novel Australian fungus, Aspergillus nanangensis.</title>
        <authorList>
            <person name="Lacey H.J."/>
            <person name="Gilchrist C.L.M."/>
            <person name="Crombie A."/>
            <person name="Kalaitzis J.A."/>
            <person name="Vuong D."/>
            <person name="Rutledge P.J."/>
            <person name="Turner P."/>
            <person name="Pitt J.I."/>
            <person name="Lacey E."/>
            <person name="Chooi Y.H."/>
            <person name="Piggott A.M."/>
        </authorList>
    </citation>
    <scope>NUCLEOTIDE SEQUENCE</scope>
    <source>
        <strain evidence="5">MST-FP2251</strain>
    </source>
</reference>
<dbReference type="Proteomes" id="UP001194746">
    <property type="component" value="Unassembled WGS sequence"/>
</dbReference>
<dbReference type="GO" id="GO:0006637">
    <property type="term" value="P:acyl-CoA metabolic process"/>
    <property type="evidence" value="ECO:0007669"/>
    <property type="project" value="InterPro"/>
</dbReference>
<comment type="caution">
    <text evidence="5">The sequence shown here is derived from an EMBL/GenBank/DDBJ whole genome shotgun (WGS) entry which is preliminary data.</text>
</comment>
<dbReference type="GO" id="GO:0005782">
    <property type="term" value="C:peroxisomal matrix"/>
    <property type="evidence" value="ECO:0007669"/>
    <property type="project" value="UniProtKB-SubCell"/>
</dbReference>
<evidence type="ECO:0000256" key="1">
    <source>
        <dbReference type="ARBA" id="ARBA00006538"/>
    </source>
</evidence>
<protein>
    <recommendedName>
        <fullName evidence="7">Thioesterase-like superfamily-domain-containing protein</fullName>
    </recommendedName>
</protein>
<dbReference type="EMBL" id="VCAU01000002">
    <property type="protein sequence ID" value="KAF9894990.1"/>
    <property type="molecule type" value="Genomic_DNA"/>
</dbReference>
<organism evidence="5 6">
    <name type="scientific">Aspergillus nanangensis</name>
    <dbReference type="NCBI Taxonomy" id="2582783"/>
    <lineage>
        <taxon>Eukaryota</taxon>
        <taxon>Fungi</taxon>
        <taxon>Dikarya</taxon>
        <taxon>Ascomycota</taxon>
        <taxon>Pezizomycotina</taxon>
        <taxon>Eurotiomycetes</taxon>
        <taxon>Eurotiomycetidae</taxon>
        <taxon>Eurotiales</taxon>
        <taxon>Aspergillaceae</taxon>
        <taxon>Aspergillus</taxon>
        <taxon>Aspergillus subgen. Circumdati</taxon>
    </lineage>
</organism>
<dbReference type="InterPro" id="IPR049450">
    <property type="entry name" value="ACOT8-like_C"/>
</dbReference>
<dbReference type="AlphaFoldDB" id="A0AAD4CYC5"/>
<feature type="domain" description="Acyl-CoA thioesterase-like C-terminal" evidence="4">
    <location>
        <begin position="202"/>
        <end position="307"/>
    </location>
</feature>